<dbReference type="EMBL" id="BPLR01008116">
    <property type="protein sequence ID" value="GIY22210.1"/>
    <property type="molecule type" value="Genomic_DNA"/>
</dbReference>
<dbReference type="AlphaFoldDB" id="A0AAV4RL64"/>
<sequence>MFLQWSLKNFSYCWQKHHEYIMSPECAIDMEGIDTKWKLCIYPRGDRDENFLSVYLHRKQDVGGPDTIDLAYKLEICSQGNIVYQKDACGHKFEKK</sequence>
<keyword evidence="3" id="KW-1185">Reference proteome</keyword>
<comment type="caution">
    <text evidence="2">The sequence shown here is derived from an EMBL/GenBank/DDBJ whole genome shotgun (WGS) entry which is preliminary data.</text>
</comment>
<dbReference type="Pfam" id="PF22486">
    <property type="entry name" value="MATH_2"/>
    <property type="match status" value="1"/>
</dbReference>
<dbReference type="InterPro" id="IPR008974">
    <property type="entry name" value="TRAF-like"/>
</dbReference>
<evidence type="ECO:0000313" key="2">
    <source>
        <dbReference type="EMBL" id="GIY22210.1"/>
    </source>
</evidence>
<dbReference type="Proteomes" id="UP001054945">
    <property type="component" value="Unassembled WGS sequence"/>
</dbReference>
<proteinExistence type="predicted"/>
<dbReference type="InterPro" id="IPR002083">
    <property type="entry name" value="MATH/TRAF_dom"/>
</dbReference>
<organism evidence="2 3">
    <name type="scientific">Caerostris extrusa</name>
    <name type="common">Bark spider</name>
    <name type="synonym">Caerostris bankana</name>
    <dbReference type="NCBI Taxonomy" id="172846"/>
    <lineage>
        <taxon>Eukaryota</taxon>
        <taxon>Metazoa</taxon>
        <taxon>Ecdysozoa</taxon>
        <taxon>Arthropoda</taxon>
        <taxon>Chelicerata</taxon>
        <taxon>Arachnida</taxon>
        <taxon>Araneae</taxon>
        <taxon>Araneomorphae</taxon>
        <taxon>Entelegynae</taxon>
        <taxon>Araneoidea</taxon>
        <taxon>Araneidae</taxon>
        <taxon>Caerostris</taxon>
    </lineage>
</organism>
<evidence type="ECO:0000313" key="3">
    <source>
        <dbReference type="Proteomes" id="UP001054945"/>
    </source>
</evidence>
<accession>A0AAV4RL64</accession>
<dbReference type="Gene3D" id="2.60.210.10">
    <property type="entry name" value="Apoptosis, Tumor Necrosis Factor Receptor Associated Protein 2, Chain A"/>
    <property type="match status" value="1"/>
</dbReference>
<dbReference type="PROSITE" id="PS50144">
    <property type="entry name" value="MATH"/>
    <property type="match status" value="1"/>
</dbReference>
<dbReference type="SUPFAM" id="SSF49599">
    <property type="entry name" value="TRAF domain-like"/>
    <property type="match status" value="1"/>
</dbReference>
<reference evidence="2 3" key="1">
    <citation type="submission" date="2021-06" db="EMBL/GenBank/DDBJ databases">
        <title>Caerostris extrusa draft genome.</title>
        <authorList>
            <person name="Kono N."/>
            <person name="Arakawa K."/>
        </authorList>
    </citation>
    <scope>NUCLEOTIDE SEQUENCE [LARGE SCALE GENOMIC DNA]</scope>
</reference>
<name>A0AAV4RL64_CAEEX</name>
<feature type="domain" description="MATH" evidence="1">
    <location>
        <begin position="1"/>
        <end position="96"/>
    </location>
</feature>
<protein>
    <recommendedName>
        <fullName evidence="1">MATH domain-containing protein</fullName>
    </recommendedName>
</protein>
<evidence type="ECO:0000259" key="1">
    <source>
        <dbReference type="PROSITE" id="PS50144"/>
    </source>
</evidence>
<gene>
    <name evidence="2" type="ORF">CEXT_230821</name>
</gene>